<evidence type="ECO:0000256" key="6">
    <source>
        <dbReference type="ARBA" id="ARBA00022705"/>
    </source>
</evidence>
<dbReference type="GO" id="GO:0006271">
    <property type="term" value="P:DNA strand elongation involved in DNA replication"/>
    <property type="evidence" value="ECO:0007669"/>
    <property type="project" value="TreeGrafter"/>
</dbReference>
<dbReference type="CDD" id="cd00140">
    <property type="entry name" value="beta_clamp"/>
    <property type="match status" value="1"/>
</dbReference>
<feature type="domain" description="DNA polymerase III beta sliding clamp C-terminal" evidence="10">
    <location>
        <begin position="166"/>
        <end position="290"/>
    </location>
</feature>
<dbReference type="SMART" id="SM00480">
    <property type="entry name" value="POL3Bc"/>
    <property type="match status" value="1"/>
</dbReference>
<dbReference type="Gene3D" id="3.10.150.10">
    <property type="entry name" value="DNA Polymerase III, subunit A, domain 2"/>
    <property type="match status" value="2"/>
</dbReference>
<feature type="non-terminal residue" evidence="11">
    <location>
        <position position="1"/>
    </location>
</feature>
<dbReference type="InterPro" id="IPR001001">
    <property type="entry name" value="DNA_polIII_beta"/>
</dbReference>
<dbReference type="NCBIfam" id="TIGR00663">
    <property type="entry name" value="dnan"/>
    <property type="match status" value="1"/>
</dbReference>
<keyword evidence="6" id="KW-0235">DNA replication</keyword>
<dbReference type="EMBL" id="PEYU01000006">
    <property type="protein sequence ID" value="PIS22737.1"/>
    <property type="molecule type" value="Genomic_DNA"/>
</dbReference>
<dbReference type="Pfam" id="PF02767">
    <property type="entry name" value="DNA_pol3_beta_2"/>
    <property type="match status" value="1"/>
</dbReference>
<evidence type="ECO:0000256" key="5">
    <source>
        <dbReference type="ARBA" id="ARBA00022695"/>
    </source>
</evidence>
<dbReference type="InterPro" id="IPR022635">
    <property type="entry name" value="DNA_polIII_beta_C"/>
</dbReference>
<keyword evidence="7" id="KW-0239">DNA-directed DNA polymerase</keyword>
<dbReference type="GO" id="GO:0009360">
    <property type="term" value="C:DNA polymerase III complex"/>
    <property type="evidence" value="ECO:0007669"/>
    <property type="project" value="InterPro"/>
</dbReference>
<evidence type="ECO:0000256" key="2">
    <source>
        <dbReference type="ARBA" id="ARBA00010752"/>
    </source>
</evidence>
<dbReference type="GO" id="GO:0003677">
    <property type="term" value="F:DNA binding"/>
    <property type="evidence" value="ECO:0007669"/>
    <property type="project" value="UniProtKB-KW"/>
</dbReference>
<dbReference type="GO" id="GO:0008408">
    <property type="term" value="F:3'-5' exonuclease activity"/>
    <property type="evidence" value="ECO:0007669"/>
    <property type="project" value="InterPro"/>
</dbReference>
<evidence type="ECO:0000256" key="1">
    <source>
        <dbReference type="ARBA" id="ARBA00004496"/>
    </source>
</evidence>
<dbReference type="PANTHER" id="PTHR30478:SF0">
    <property type="entry name" value="BETA SLIDING CLAMP"/>
    <property type="match status" value="1"/>
</dbReference>
<keyword evidence="5" id="KW-0548">Nucleotidyltransferase</keyword>
<evidence type="ECO:0000259" key="9">
    <source>
        <dbReference type="Pfam" id="PF02767"/>
    </source>
</evidence>
<evidence type="ECO:0000313" key="11">
    <source>
        <dbReference type="EMBL" id="PIS22737.1"/>
    </source>
</evidence>
<evidence type="ECO:0000259" key="10">
    <source>
        <dbReference type="Pfam" id="PF02768"/>
    </source>
</evidence>
<dbReference type="InterPro" id="IPR046938">
    <property type="entry name" value="DNA_clamp_sf"/>
</dbReference>
<dbReference type="InterPro" id="IPR022637">
    <property type="entry name" value="DNA_polIII_beta_cen"/>
</dbReference>
<evidence type="ECO:0000256" key="7">
    <source>
        <dbReference type="ARBA" id="ARBA00022932"/>
    </source>
</evidence>
<gene>
    <name evidence="11" type="primary">dnaN</name>
    <name evidence="11" type="ORF">COT50_00320</name>
</gene>
<proteinExistence type="inferred from homology"/>
<dbReference type="SUPFAM" id="SSF55979">
    <property type="entry name" value="DNA clamp"/>
    <property type="match status" value="2"/>
</dbReference>
<evidence type="ECO:0000256" key="8">
    <source>
        <dbReference type="ARBA" id="ARBA00023125"/>
    </source>
</evidence>
<organism evidence="11 12">
    <name type="scientific">candidate division WWE3 bacterium CG08_land_8_20_14_0_20_41_10</name>
    <dbReference type="NCBI Taxonomy" id="1975085"/>
    <lineage>
        <taxon>Bacteria</taxon>
        <taxon>Katanobacteria</taxon>
    </lineage>
</organism>
<comment type="subcellular location">
    <subcellularLocation>
        <location evidence="1">Cytoplasm</location>
    </subcellularLocation>
</comment>
<evidence type="ECO:0000256" key="4">
    <source>
        <dbReference type="ARBA" id="ARBA00022679"/>
    </source>
</evidence>
<dbReference type="Proteomes" id="UP000231252">
    <property type="component" value="Unassembled WGS sequence"/>
</dbReference>
<sequence length="294" mass="31660">AESLELFTEKNTIKLVCGESTAKFACMLAADFPAMPAVKKGVKVNLNNKEFGLAVLYSSFCAAVGDSRPALTGILLKKESENLAVVATDGYRLTEKNILLSGDSADGADFSLLVPAKTLGEAIRIFSSLGEDIGLTYSESENLAVFDCGQTLVAIRILDGEFPDYKRIIPTTFTLTAHAKTADLWQAIKTVSVFAKDAKEGNSMLKVLLDPIGDCTVSSSSQQSGEGSAKLKMEIESPQTISLAFNSKYLLDFFNNVKPEDLDIYSAGEGFPCVFKSPQIANFLHLVMPVKLNS</sequence>
<protein>
    <submittedName>
        <fullName evidence="11">DNA polymerase III subunit beta</fullName>
    </submittedName>
</protein>
<name>A0A2H0XCR9_UNCKA</name>
<feature type="domain" description="DNA polymerase III beta sliding clamp central" evidence="9">
    <location>
        <begin position="46"/>
        <end position="164"/>
    </location>
</feature>
<dbReference type="PANTHER" id="PTHR30478">
    <property type="entry name" value="DNA POLYMERASE III SUBUNIT BETA"/>
    <property type="match status" value="1"/>
</dbReference>
<comment type="caution">
    <text evidence="11">The sequence shown here is derived from an EMBL/GenBank/DDBJ whole genome shotgun (WGS) entry which is preliminary data.</text>
</comment>
<keyword evidence="8" id="KW-0238">DNA-binding</keyword>
<dbReference type="GO" id="GO:0003887">
    <property type="term" value="F:DNA-directed DNA polymerase activity"/>
    <property type="evidence" value="ECO:0007669"/>
    <property type="project" value="UniProtKB-KW"/>
</dbReference>
<dbReference type="AlphaFoldDB" id="A0A2H0XCR9"/>
<evidence type="ECO:0000256" key="3">
    <source>
        <dbReference type="ARBA" id="ARBA00022490"/>
    </source>
</evidence>
<keyword evidence="3" id="KW-0963">Cytoplasm</keyword>
<comment type="similarity">
    <text evidence="2">Belongs to the beta sliding clamp family.</text>
</comment>
<evidence type="ECO:0000313" key="12">
    <source>
        <dbReference type="Proteomes" id="UP000231252"/>
    </source>
</evidence>
<keyword evidence="4" id="KW-0808">Transferase</keyword>
<accession>A0A2H0XCR9</accession>
<reference evidence="12" key="1">
    <citation type="submission" date="2017-09" db="EMBL/GenBank/DDBJ databases">
        <title>Depth-based differentiation of microbial function through sediment-hosted aquifers and enrichment of novel symbionts in the deep terrestrial subsurface.</title>
        <authorList>
            <person name="Probst A.J."/>
            <person name="Ladd B."/>
            <person name="Jarett J.K."/>
            <person name="Geller-Mcgrath D.E."/>
            <person name="Sieber C.M.K."/>
            <person name="Emerson J.B."/>
            <person name="Anantharaman K."/>
            <person name="Thomas B.C."/>
            <person name="Malmstrom R."/>
            <person name="Stieglmeier M."/>
            <person name="Klingl A."/>
            <person name="Woyke T."/>
            <person name="Ryan C.M."/>
            <person name="Banfield J.F."/>
        </authorList>
    </citation>
    <scope>NUCLEOTIDE SEQUENCE [LARGE SCALE GENOMIC DNA]</scope>
</reference>
<dbReference type="Pfam" id="PF02768">
    <property type="entry name" value="DNA_pol3_beta_3"/>
    <property type="match status" value="1"/>
</dbReference>
<dbReference type="GO" id="GO:0005737">
    <property type="term" value="C:cytoplasm"/>
    <property type="evidence" value="ECO:0007669"/>
    <property type="project" value="UniProtKB-SubCell"/>
</dbReference>